<protein>
    <submittedName>
        <fullName evidence="2">DUF296 domain-containing protein</fullName>
    </submittedName>
</protein>
<dbReference type="PANTHER" id="PTHR34988">
    <property type="entry name" value="PROTEIN, PUTATIVE-RELATED"/>
    <property type="match status" value="1"/>
</dbReference>
<dbReference type="InterPro" id="IPR005175">
    <property type="entry name" value="PPC_dom"/>
</dbReference>
<dbReference type="CDD" id="cd11378">
    <property type="entry name" value="DUF296"/>
    <property type="match status" value="1"/>
</dbReference>
<dbReference type="SUPFAM" id="SSF117856">
    <property type="entry name" value="AF0104/ALDC/Ptd012-like"/>
    <property type="match status" value="1"/>
</dbReference>
<evidence type="ECO:0000313" key="2">
    <source>
        <dbReference type="EMBL" id="MBE8712159.1"/>
    </source>
</evidence>
<dbReference type="PROSITE" id="PS51742">
    <property type="entry name" value="PPC"/>
    <property type="match status" value="1"/>
</dbReference>
<dbReference type="PIRSF" id="PIRSF016702">
    <property type="entry name" value="DNA_bp_PD1"/>
    <property type="match status" value="1"/>
</dbReference>
<dbReference type="AlphaFoldDB" id="A0A928UX13"/>
<dbReference type="PANTHER" id="PTHR34988:SF1">
    <property type="entry name" value="DNA-BINDING PROTEIN"/>
    <property type="match status" value="1"/>
</dbReference>
<gene>
    <name evidence="2" type="ORF">C4F49_00500</name>
</gene>
<proteinExistence type="predicted"/>
<keyword evidence="3" id="KW-1185">Reference proteome</keyword>
<evidence type="ECO:0000313" key="3">
    <source>
        <dbReference type="Proteomes" id="UP000616201"/>
    </source>
</evidence>
<dbReference type="EMBL" id="PRDK01000001">
    <property type="protein sequence ID" value="MBE8712159.1"/>
    <property type="molecule type" value="Genomic_DNA"/>
</dbReference>
<dbReference type="InterPro" id="IPR025707">
    <property type="entry name" value="DNA_bp_PD1"/>
</dbReference>
<dbReference type="Proteomes" id="UP000616201">
    <property type="component" value="Unassembled WGS sequence"/>
</dbReference>
<dbReference type="Pfam" id="PF03479">
    <property type="entry name" value="PCC"/>
    <property type="match status" value="1"/>
</dbReference>
<comment type="caution">
    <text evidence="2">The sequence shown here is derived from an EMBL/GenBank/DDBJ whole genome shotgun (WGS) entry which is preliminary data.</text>
</comment>
<accession>A0A928UX13</accession>
<reference evidence="2" key="1">
    <citation type="submission" date="2018-02" db="EMBL/GenBank/DDBJ databases">
        <authorList>
            <person name="Vasarhelyi B.M."/>
            <person name="Deshmukh S."/>
            <person name="Balint B."/>
            <person name="Kukolya J."/>
        </authorList>
    </citation>
    <scope>NUCLEOTIDE SEQUENCE</scope>
    <source>
        <strain evidence="2">KB22</strain>
    </source>
</reference>
<dbReference type="Gene3D" id="3.30.1330.80">
    <property type="entry name" value="Hypothetical protein, similar to alpha- acetolactate decarboxylase, domain 2"/>
    <property type="match status" value="1"/>
</dbReference>
<evidence type="ECO:0000259" key="1">
    <source>
        <dbReference type="PROSITE" id="PS51742"/>
    </source>
</evidence>
<organism evidence="2 3">
    <name type="scientific">Sphingobacterium hungaricum</name>
    <dbReference type="NCBI Taxonomy" id="2082723"/>
    <lineage>
        <taxon>Bacteria</taxon>
        <taxon>Pseudomonadati</taxon>
        <taxon>Bacteroidota</taxon>
        <taxon>Sphingobacteriia</taxon>
        <taxon>Sphingobacteriales</taxon>
        <taxon>Sphingobacteriaceae</taxon>
        <taxon>Sphingobacterium</taxon>
    </lineage>
</organism>
<name>A0A928UX13_9SPHI</name>
<sequence length="153" mass="16943">MQTQAQQVLKGSLWTAKKVEQGFIISINDKASITDALTDFVTQNKIVAGNILGVGAVNEATLRFFDPETKEYVDKTFKEQMEISNITGNIAVKDGKPYLHVHATLGRKDYTALAGHLEDGKIRGAGEIFIMPIQADIQRIKSEEIGLNVYDFK</sequence>
<feature type="domain" description="PPC" evidence="1">
    <location>
        <begin position="17"/>
        <end position="153"/>
    </location>
</feature>